<reference evidence="1" key="2">
    <citation type="submission" date="2020-07" db="EMBL/GenBank/DDBJ databases">
        <authorList>
            <person name="Vera ALvarez R."/>
            <person name="Arias-Moreno D.M."/>
            <person name="Jimenez-Jacinto V."/>
            <person name="Jimenez-Bremont J.F."/>
            <person name="Swaminathan K."/>
            <person name="Moose S.P."/>
            <person name="Guerrero-Gonzalez M.L."/>
            <person name="Marino-Ramirez L."/>
            <person name="Landsman D."/>
            <person name="Rodriguez-Kessler M."/>
            <person name="Delgado-Sanchez P."/>
        </authorList>
    </citation>
    <scope>NUCLEOTIDE SEQUENCE</scope>
    <source>
        <tissue evidence="1">Cladode</tissue>
    </source>
</reference>
<reference evidence="1" key="1">
    <citation type="journal article" date="2013" name="J. Plant Res.">
        <title>Effect of fungi and light on seed germination of three Opuntia species from semiarid lands of central Mexico.</title>
        <authorList>
            <person name="Delgado-Sanchez P."/>
            <person name="Jimenez-Bremont J.F."/>
            <person name="Guerrero-Gonzalez Mde L."/>
            <person name="Flores J."/>
        </authorList>
    </citation>
    <scope>NUCLEOTIDE SEQUENCE</scope>
    <source>
        <tissue evidence="1">Cladode</tissue>
    </source>
</reference>
<dbReference type="EMBL" id="GISG01270122">
    <property type="protein sequence ID" value="MBA4676127.1"/>
    <property type="molecule type" value="Transcribed_RNA"/>
</dbReference>
<dbReference type="AlphaFoldDB" id="A0A7C9F1X4"/>
<evidence type="ECO:0000313" key="1">
    <source>
        <dbReference type="EMBL" id="MBA4676127.1"/>
    </source>
</evidence>
<organism evidence="1">
    <name type="scientific">Opuntia streptacantha</name>
    <name type="common">Prickly pear cactus</name>
    <name type="synonym">Opuntia cardona</name>
    <dbReference type="NCBI Taxonomy" id="393608"/>
    <lineage>
        <taxon>Eukaryota</taxon>
        <taxon>Viridiplantae</taxon>
        <taxon>Streptophyta</taxon>
        <taxon>Embryophyta</taxon>
        <taxon>Tracheophyta</taxon>
        <taxon>Spermatophyta</taxon>
        <taxon>Magnoliopsida</taxon>
        <taxon>eudicotyledons</taxon>
        <taxon>Gunneridae</taxon>
        <taxon>Pentapetalae</taxon>
        <taxon>Caryophyllales</taxon>
        <taxon>Cactineae</taxon>
        <taxon>Cactaceae</taxon>
        <taxon>Opuntioideae</taxon>
        <taxon>Opuntia</taxon>
    </lineage>
</organism>
<sequence length="142" mass="16024">MVIHTSEVSPISHFYHEAIRSIFHLNSLDNGRIDKISITVIRISGNFITTVIRGAETTANSLETSGMRTIPIPNPNTAINSSSEAGNSTIDERRIRRKLLSGEETEFSLSDDDSRSHGSLKCRHFCRRWKLRETERLIAAEE</sequence>
<protein>
    <submittedName>
        <fullName evidence="1">Uncharacterized protein</fullName>
    </submittedName>
</protein>
<accession>A0A7C9F1X4</accession>
<proteinExistence type="predicted"/>
<name>A0A7C9F1X4_OPUST</name>